<dbReference type="GO" id="GO:0005737">
    <property type="term" value="C:cytoplasm"/>
    <property type="evidence" value="ECO:0007669"/>
    <property type="project" value="TreeGrafter"/>
</dbReference>
<evidence type="ECO:0000256" key="2">
    <source>
        <dbReference type="ARBA" id="ARBA00022845"/>
    </source>
</evidence>
<keyword evidence="6" id="KW-1185">Reference proteome</keyword>
<sequence>MQINCSHQQKQRLLVSVVGLPLIGGWRVSAGERLVAAEQNSIVWKERPVINPRPRVQSVGTTKRNLHVGVGVLRQLGDLAEFECQMTMMSRMLNRWGQLKFVIRTNNEIWMQFVLFPWIRYDSDHSIMDAVCSGFSYASIALHVLEHGKPHERTAIITKLTGQIVQMSQQKFASNVIEKCLTFGTPVERQIMKCLVPLMKID</sequence>
<dbReference type="InterPro" id="IPR016024">
    <property type="entry name" value="ARM-type_fold"/>
</dbReference>
<protein>
    <submittedName>
        <fullName evidence="5">Pumilio-4-like protein</fullName>
    </submittedName>
</protein>
<dbReference type="Pfam" id="PF00806">
    <property type="entry name" value="PUF"/>
    <property type="match status" value="2"/>
</dbReference>
<evidence type="ECO:0000313" key="5">
    <source>
        <dbReference type="EMBL" id="EXC16098.1"/>
    </source>
</evidence>
<dbReference type="STRING" id="981085.W9S7K0"/>
<accession>W9S7K0</accession>
<dbReference type="AlphaFoldDB" id="W9S7K0"/>
<keyword evidence="1" id="KW-0677">Repeat</keyword>
<name>W9S7K0_9ROSA</name>
<evidence type="ECO:0000256" key="1">
    <source>
        <dbReference type="ARBA" id="ARBA00022737"/>
    </source>
</evidence>
<reference evidence="6" key="1">
    <citation type="submission" date="2013-01" db="EMBL/GenBank/DDBJ databases">
        <title>Draft Genome Sequence of a Mulberry Tree, Morus notabilis C.K. Schneid.</title>
        <authorList>
            <person name="He N."/>
            <person name="Zhao S."/>
        </authorList>
    </citation>
    <scope>NUCLEOTIDE SEQUENCE</scope>
</reference>
<dbReference type="SMART" id="SM00025">
    <property type="entry name" value="Pumilio"/>
    <property type="match status" value="1"/>
</dbReference>
<dbReference type="InterPro" id="IPR001313">
    <property type="entry name" value="Pumilio_RNA-bd_rpt"/>
</dbReference>
<dbReference type="GO" id="GO:0006417">
    <property type="term" value="P:regulation of translation"/>
    <property type="evidence" value="ECO:0007669"/>
    <property type="project" value="UniProtKB-KW"/>
</dbReference>
<dbReference type="SUPFAM" id="SSF48371">
    <property type="entry name" value="ARM repeat"/>
    <property type="match status" value="1"/>
</dbReference>
<keyword evidence="2" id="KW-0810">Translation regulation</keyword>
<gene>
    <name evidence="5" type="ORF">L484_016202</name>
</gene>
<feature type="repeat" description="Pumilio" evidence="4">
    <location>
        <begin position="159"/>
        <end position="197"/>
    </location>
</feature>
<dbReference type="PROSITE" id="PS50302">
    <property type="entry name" value="PUM"/>
    <property type="match status" value="1"/>
</dbReference>
<keyword evidence="3" id="KW-0694">RNA-binding</keyword>
<evidence type="ECO:0000256" key="3">
    <source>
        <dbReference type="ARBA" id="ARBA00022884"/>
    </source>
</evidence>
<dbReference type="eggNOG" id="KOG1488">
    <property type="taxonomic scope" value="Eukaryota"/>
</dbReference>
<dbReference type="Gene3D" id="1.25.10.10">
    <property type="entry name" value="Leucine-rich Repeat Variant"/>
    <property type="match status" value="1"/>
</dbReference>
<dbReference type="GO" id="GO:0003729">
    <property type="term" value="F:mRNA binding"/>
    <property type="evidence" value="ECO:0007669"/>
    <property type="project" value="TreeGrafter"/>
</dbReference>
<dbReference type="InterPro" id="IPR011989">
    <property type="entry name" value="ARM-like"/>
</dbReference>
<proteinExistence type="predicted"/>
<evidence type="ECO:0000313" key="6">
    <source>
        <dbReference type="Proteomes" id="UP000030645"/>
    </source>
</evidence>
<dbReference type="Proteomes" id="UP000030645">
    <property type="component" value="Unassembled WGS sequence"/>
</dbReference>
<dbReference type="EMBL" id="KE345788">
    <property type="protein sequence ID" value="EXC16098.1"/>
    <property type="molecule type" value="Genomic_DNA"/>
</dbReference>
<dbReference type="PANTHER" id="PTHR12537">
    <property type="entry name" value="RNA BINDING PROTEIN PUMILIO-RELATED"/>
    <property type="match status" value="1"/>
</dbReference>
<evidence type="ECO:0000256" key="4">
    <source>
        <dbReference type="PROSITE-ProRule" id="PRU00317"/>
    </source>
</evidence>
<dbReference type="PANTHER" id="PTHR12537:SF187">
    <property type="entry name" value="OS04G0276200 PROTEIN"/>
    <property type="match status" value="1"/>
</dbReference>
<organism evidence="5 6">
    <name type="scientific">Morus notabilis</name>
    <dbReference type="NCBI Taxonomy" id="981085"/>
    <lineage>
        <taxon>Eukaryota</taxon>
        <taxon>Viridiplantae</taxon>
        <taxon>Streptophyta</taxon>
        <taxon>Embryophyta</taxon>
        <taxon>Tracheophyta</taxon>
        <taxon>Spermatophyta</taxon>
        <taxon>Magnoliopsida</taxon>
        <taxon>eudicotyledons</taxon>
        <taxon>Gunneridae</taxon>
        <taxon>Pentapetalae</taxon>
        <taxon>rosids</taxon>
        <taxon>fabids</taxon>
        <taxon>Rosales</taxon>
        <taxon>Moraceae</taxon>
        <taxon>Moreae</taxon>
        <taxon>Morus</taxon>
    </lineage>
</organism>